<dbReference type="RefSeq" id="WP_172236321.1">
    <property type="nucleotide sequence ID" value="NZ_JABFDP010000008.1"/>
</dbReference>
<organism evidence="1 2">
    <name type="scientific">Bradyrhizobium denitrificans</name>
    <dbReference type="NCBI Taxonomy" id="2734912"/>
    <lineage>
        <taxon>Bacteria</taxon>
        <taxon>Pseudomonadati</taxon>
        <taxon>Pseudomonadota</taxon>
        <taxon>Alphaproteobacteria</taxon>
        <taxon>Hyphomicrobiales</taxon>
        <taxon>Nitrobacteraceae</taxon>
        <taxon>Bradyrhizobium</taxon>
    </lineage>
</organism>
<gene>
    <name evidence="1" type="ORF">JQ619_08530</name>
</gene>
<sequence>MTLDRRAELRTGAEEATDWISAYDEADQRDRGLEIEMHGSDDEAIEITTTAPIWRAPVRPPPLQKVMDTLPP</sequence>
<dbReference type="EMBL" id="JAFCLK010000007">
    <property type="protein sequence ID" value="MBR1135810.1"/>
    <property type="molecule type" value="Genomic_DNA"/>
</dbReference>
<evidence type="ECO:0000313" key="2">
    <source>
        <dbReference type="Proteomes" id="UP001314635"/>
    </source>
</evidence>
<comment type="caution">
    <text evidence="1">The sequence shown here is derived from an EMBL/GenBank/DDBJ whole genome shotgun (WGS) entry which is preliminary data.</text>
</comment>
<dbReference type="Proteomes" id="UP001314635">
    <property type="component" value="Unassembled WGS sequence"/>
</dbReference>
<name>A0ABS5G3B3_9BRAD</name>
<keyword evidence="2" id="KW-1185">Reference proteome</keyword>
<accession>A0ABS5G3B3</accession>
<protein>
    <submittedName>
        <fullName evidence="1">Uncharacterized protein</fullName>
    </submittedName>
</protein>
<proteinExistence type="predicted"/>
<evidence type="ECO:0000313" key="1">
    <source>
        <dbReference type="EMBL" id="MBR1135810.1"/>
    </source>
</evidence>
<reference evidence="2" key="1">
    <citation type="journal article" date="2021" name="ISME J.">
        <title>Evolutionary origin and ecological implication of a unique nif island in free-living Bradyrhizobium lineages.</title>
        <authorList>
            <person name="Tao J."/>
        </authorList>
    </citation>
    <scope>NUCLEOTIDE SEQUENCE [LARGE SCALE GENOMIC DNA]</scope>
    <source>
        <strain evidence="2">SZCCT0094</strain>
    </source>
</reference>